<dbReference type="OrthoDB" id="425534at2759"/>
<evidence type="ECO:0000313" key="6">
    <source>
        <dbReference type="Proteomes" id="UP000024376"/>
    </source>
</evidence>
<dbReference type="EMBL" id="KI911139">
    <property type="protein sequence ID" value="ETS07073.1"/>
    <property type="molecule type" value="Genomic_DNA"/>
</dbReference>
<proteinExistence type="inferred from homology"/>
<dbReference type="HOGENOM" id="CLU_013364_5_2_1"/>
<comment type="similarity">
    <text evidence="1">Belongs to the peptidase S33 family.</text>
</comment>
<organism evidence="5 6">
    <name type="scientific">Hypocrea jecorina (strain ATCC 56765 / BCRC 32924 / NRRL 11460 / Rut C-30)</name>
    <name type="common">Trichoderma reesei</name>
    <dbReference type="NCBI Taxonomy" id="1344414"/>
    <lineage>
        <taxon>Eukaryota</taxon>
        <taxon>Fungi</taxon>
        <taxon>Dikarya</taxon>
        <taxon>Ascomycota</taxon>
        <taxon>Pezizomycotina</taxon>
        <taxon>Sordariomycetes</taxon>
        <taxon>Hypocreomycetidae</taxon>
        <taxon>Hypocreales</taxon>
        <taxon>Hypocreaceae</taxon>
        <taxon>Trichoderma</taxon>
    </lineage>
</organism>
<keyword evidence="2" id="KW-0378">Hydrolase</keyword>
<evidence type="ECO:0000313" key="5">
    <source>
        <dbReference type="EMBL" id="ETS07073.1"/>
    </source>
</evidence>
<dbReference type="Gene3D" id="3.40.50.1820">
    <property type="entry name" value="alpha/beta hydrolase"/>
    <property type="match status" value="1"/>
</dbReference>
<dbReference type="Pfam" id="PF00561">
    <property type="entry name" value="Abhydrolase_1"/>
    <property type="match status" value="1"/>
</dbReference>
<reference evidence="6" key="1">
    <citation type="journal article" date="2013" name="Ind. Biotechnol.">
        <title>Comparative genomics analysis of Trichoderma reesei strains.</title>
        <authorList>
            <person name="Koike H."/>
            <person name="Aerts A."/>
            <person name="LaButti K."/>
            <person name="Grigoriev I.V."/>
            <person name="Baker S.E."/>
        </authorList>
    </citation>
    <scope>NUCLEOTIDE SEQUENCE [LARGE SCALE GENOMIC DNA]</scope>
    <source>
        <strain evidence="6">ATCC 56765 / BCRC 32924 / NRRL 11460 / Rut C-30</strain>
    </source>
</reference>
<gene>
    <name evidence="5" type="ORF">M419DRAFT_67680</name>
</gene>
<evidence type="ECO:0000256" key="1">
    <source>
        <dbReference type="ARBA" id="ARBA00010088"/>
    </source>
</evidence>
<protein>
    <recommendedName>
        <fullName evidence="4">AB hydrolase-1 domain-containing protein</fullName>
    </recommendedName>
</protein>
<dbReference type="SUPFAM" id="SSF53474">
    <property type="entry name" value="alpha/beta-Hydrolases"/>
    <property type="match status" value="1"/>
</dbReference>
<keyword evidence="3" id="KW-0732">Signal</keyword>
<feature type="signal peptide" evidence="3">
    <location>
        <begin position="1"/>
        <end position="20"/>
    </location>
</feature>
<evidence type="ECO:0000259" key="4">
    <source>
        <dbReference type="Pfam" id="PF00561"/>
    </source>
</evidence>
<evidence type="ECO:0000256" key="3">
    <source>
        <dbReference type="SAM" id="SignalP"/>
    </source>
</evidence>
<name>A0A024SM08_HYPJR</name>
<dbReference type="PROSITE" id="PS51257">
    <property type="entry name" value="PROKAR_LIPOPROTEIN"/>
    <property type="match status" value="1"/>
</dbReference>
<evidence type="ECO:0000256" key="2">
    <source>
        <dbReference type="ARBA" id="ARBA00022801"/>
    </source>
</evidence>
<accession>A0A024SM08</accession>
<sequence length="568" mass="62125">MKAPLSVLFLFTSLGCKAHGWNDRSMVYKFDDIKPSANLTWTPCFDGFTCSRLEVPLDYSNKSVGTTSIAFLKLAGKNATAESPSIIVNPGGPGGSGIDLLLSNQALASLAFGEQYNIVSYDPRGVNNSGPSLDCFSGNAEARTAFNRLHRTGVTNISSASFEEQYYSSSIYGEWCNDAVKKESPHGFYVTTPAVARDLLTFIEAEAELAGQAPSDAKLWLYGISYGTVVGATFASMFPDRIGRMILDGIVDAEQYYDNAWSVNVAQMDEAMGTFSSFCHAAGPEKCSFWGPTPANIIARMDKVILQLQNHPVPISNAQSRGLPALVTYSDLKALFVTSLYVPAASFPVMADILHQLERGNASALVGMFDGQDATFDSGHVIQCADSYRRNKLTSIKEFKSYAEYTVSKSKYIGDVYPIFVDSILCRSFRPQLPDSMVVQGEHLSRPVSLFLFASVDIGLDRPTSFPILITSNTIDPITPLNSARTTSSRFPGSILLLQEAVGLTQDYFSPDYSIQSSTREGRTVTFNTFRHTFKAYSHHPISHARSKPFPSWAVLPETCQSGEEVSR</sequence>
<feature type="domain" description="AB hydrolase-1" evidence="4">
    <location>
        <begin position="84"/>
        <end position="278"/>
    </location>
</feature>
<feature type="chain" id="PRO_5001534062" description="AB hydrolase-1 domain-containing protein" evidence="3">
    <location>
        <begin position="21"/>
        <end position="568"/>
    </location>
</feature>
<dbReference type="PANTHER" id="PTHR43248">
    <property type="entry name" value="2-SUCCINYL-6-HYDROXY-2,4-CYCLOHEXADIENE-1-CARBOXYLATE SYNTHASE"/>
    <property type="match status" value="1"/>
</dbReference>
<dbReference type="InterPro" id="IPR051601">
    <property type="entry name" value="Serine_prot/Carboxylest_S33"/>
</dbReference>
<dbReference type="InterPro" id="IPR029058">
    <property type="entry name" value="AB_hydrolase_fold"/>
</dbReference>
<dbReference type="GO" id="GO:0016787">
    <property type="term" value="F:hydrolase activity"/>
    <property type="evidence" value="ECO:0007669"/>
    <property type="project" value="UniProtKB-KW"/>
</dbReference>
<dbReference type="AlphaFoldDB" id="A0A024SM08"/>
<dbReference type="Proteomes" id="UP000024376">
    <property type="component" value="Unassembled WGS sequence"/>
</dbReference>
<dbReference type="PANTHER" id="PTHR43248:SF25">
    <property type="entry name" value="AB HYDROLASE-1 DOMAIN-CONTAINING PROTEIN-RELATED"/>
    <property type="match status" value="1"/>
</dbReference>
<dbReference type="InterPro" id="IPR000073">
    <property type="entry name" value="AB_hydrolase_1"/>
</dbReference>
<dbReference type="KEGG" id="trr:M419DRAFT_67680"/>